<dbReference type="SMART" id="SM00744">
    <property type="entry name" value="RINGv"/>
    <property type="match status" value="1"/>
</dbReference>
<reference evidence="6 7" key="1">
    <citation type="submission" date="2024-08" db="EMBL/GenBank/DDBJ databases">
        <title>Insights into the chromosomal genome structure of Flemingia macrophylla.</title>
        <authorList>
            <person name="Ding Y."/>
            <person name="Zhao Y."/>
            <person name="Bi W."/>
            <person name="Wu M."/>
            <person name="Zhao G."/>
            <person name="Gong Y."/>
            <person name="Li W."/>
            <person name="Zhang P."/>
        </authorList>
    </citation>
    <scope>NUCLEOTIDE SEQUENCE [LARGE SCALE GENOMIC DNA]</scope>
    <source>
        <strain evidence="6">DYQJB</strain>
        <tissue evidence="6">Leaf</tissue>
    </source>
</reference>
<dbReference type="GO" id="GO:0008270">
    <property type="term" value="F:zinc ion binding"/>
    <property type="evidence" value="ECO:0007669"/>
    <property type="project" value="UniProtKB-KW"/>
</dbReference>
<dbReference type="PANTHER" id="PTHR47258:SF3">
    <property type="entry name" value="F21J9.24-RELATED"/>
    <property type="match status" value="1"/>
</dbReference>
<protein>
    <recommendedName>
        <fullName evidence="5">RING-type domain-containing protein</fullName>
    </recommendedName>
</protein>
<sequence length="133" mass="14708">MGLSNFPSASEGVLPVVVMKTVVSVAVLKSMLRWMLQVVGGTSASESESESESENNVPIPTEQECSCERRASITRYKYKAGVALDMVECCVCLSGFQPNQEVSELPCKHFFHRGCLDKWFAHKQDTCPLCRSI</sequence>
<dbReference type="SMART" id="SM00184">
    <property type="entry name" value="RING"/>
    <property type="match status" value="1"/>
</dbReference>
<keyword evidence="1" id="KW-0479">Metal-binding</keyword>
<dbReference type="InterPro" id="IPR001841">
    <property type="entry name" value="Znf_RING"/>
</dbReference>
<gene>
    <name evidence="6" type="ORF">Fmac_013945</name>
</gene>
<keyword evidence="2 4" id="KW-0863">Zinc-finger</keyword>
<dbReference type="InterPro" id="IPR011016">
    <property type="entry name" value="Znf_RING-CH"/>
</dbReference>
<dbReference type="PROSITE" id="PS50089">
    <property type="entry name" value="ZF_RING_2"/>
    <property type="match status" value="1"/>
</dbReference>
<evidence type="ECO:0000256" key="2">
    <source>
        <dbReference type="ARBA" id="ARBA00022771"/>
    </source>
</evidence>
<dbReference type="InterPro" id="IPR013083">
    <property type="entry name" value="Znf_RING/FYVE/PHD"/>
</dbReference>
<dbReference type="InterPro" id="IPR044249">
    <property type="entry name" value="XERICO-like"/>
</dbReference>
<evidence type="ECO:0000313" key="7">
    <source>
        <dbReference type="Proteomes" id="UP001603857"/>
    </source>
</evidence>
<evidence type="ECO:0000256" key="3">
    <source>
        <dbReference type="ARBA" id="ARBA00022833"/>
    </source>
</evidence>
<dbReference type="AlphaFoldDB" id="A0ABD1MAQ8"/>
<evidence type="ECO:0000313" key="6">
    <source>
        <dbReference type="EMBL" id="KAL2332732.1"/>
    </source>
</evidence>
<accession>A0ABD1MAQ8</accession>
<organism evidence="6 7">
    <name type="scientific">Flemingia macrophylla</name>
    <dbReference type="NCBI Taxonomy" id="520843"/>
    <lineage>
        <taxon>Eukaryota</taxon>
        <taxon>Viridiplantae</taxon>
        <taxon>Streptophyta</taxon>
        <taxon>Embryophyta</taxon>
        <taxon>Tracheophyta</taxon>
        <taxon>Spermatophyta</taxon>
        <taxon>Magnoliopsida</taxon>
        <taxon>eudicotyledons</taxon>
        <taxon>Gunneridae</taxon>
        <taxon>Pentapetalae</taxon>
        <taxon>rosids</taxon>
        <taxon>fabids</taxon>
        <taxon>Fabales</taxon>
        <taxon>Fabaceae</taxon>
        <taxon>Papilionoideae</taxon>
        <taxon>50 kb inversion clade</taxon>
        <taxon>NPAAA clade</taxon>
        <taxon>indigoferoid/millettioid clade</taxon>
        <taxon>Phaseoleae</taxon>
        <taxon>Flemingia</taxon>
    </lineage>
</organism>
<dbReference type="Gene3D" id="3.30.40.10">
    <property type="entry name" value="Zinc/RING finger domain, C3HC4 (zinc finger)"/>
    <property type="match status" value="1"/>
</dbReference>
<evidence type="ECO:0000256" key="4">
    <source>
        <dbReference type="PROSITE-ProRule" id="PRU00175"/>
    </source>
</evidence>
<dbReference type="Proteomes" id="UP001603857">
    <property type="component" value="Unassembled WGS sequence"/>
</dbReference>
<dbReference type="EMBL" id="JBGMDY010000005">
    <property type="protein sequence ID" value="KAL2332732.1"/>
    <property type="molecule type" value="Genomic_DNA"/>
</dbReference>
<keyword evidence="7" id="KW-1185">Reference proteome</keyword>
<evidence type="ECO:0000259" key="5">
    <source>
        <dbReference type="PROSITE" id="PS50089"/>
    </source>
</evidence>
<feature type="domain" description="RING-type" evidence="5">
    <location>
        <begin position="89"/>
        <end position="131"/>
    </location>
</feature>
<comment type="caution">
    <text evidence="6">The sequence shown here is derived from an EMBL/GenBank/DDBJ whole genome shotgun (WGS) entry which is preliminary data.</text>
</comment>
<proteinExistence type="predicted"/>
<dbReference type="PANTHER" id="PTHR47258">
    <property type="match status" value="1"/>
</dbReference>
<evidence type="ECO:0000256" key="1">
    <source>
        <dbReference type="ARBA" id="ARBA00022723"/>
    </source>
</evidence>
<name>A0ABD1MAQ8_9FABA</name>
<keyword evidence="3" id="KW-0862">Zinc</keyword>
<dbReference type="SUPFAM" id="SSF57850">
    <property type="entry name" value="RING/U-box"/>
    <property type="match status" value="1"/>
</dbReference>
<dbReference type="Pfam" id="PF13639">
    <property type="entry name" value="zf-RING_2"/>
    <property type="match status" value="1"/>
</dbReference>